<accession>A0A7S8CD76</accession>
<dbReference type="Proteomes" id="UP000593626">
    <property type="component" value="Chromosome"/>
</dbReference>
<dbReference type="RefSeq" id="WP_239672529.1">
    <property type="nucleotide sequence ID" value="NZ_CP049742.1"/>
</dbReference>
<dbReference type="AlphaFoldDB" id="A0A7S8CD76"/>
<organism evidence="2 3">
    <name type="scientific">Mangrovibacillus cuniculi</name>
    <dbReference type="NCBI Taxonomy" id="2593652"/>
    <lineage>
        <taxon>Bacteria</taxon>
        <taxon>Bacillati</taxon>
        <taxon>Bacillota</taxon>
        <taxon>Bacilli</taxon>
        <taxon>Bacillales</taxon>
        <taxon>Bacillaceae</taxon>
        <taxon>Mangrovibacillus</taxon>
    </lineage>
</organism>
<reference evidence="2 3" key="1">
    <citation type="submission" date="2019-07" db="EMBL/GenBank/DDBJ databases">
        <title>Genome sequence of 2 isolates from Red Sea Mangroves.</title>
        <authorList>
            <person name="Sefrji F."/>
            <person name="Michoud G."/>
            <person name="Merlino G."/>
            <person name="Daffonchio D."/>
        </authorList>
    </citation>
    <scope>NUCLEOTIDE SEQUENCE [LARGE SCALE GENOMIC DNA]</scope>
    <source>
        <strain evidence="2 3">R1DC41</strain>
    </source>
</reference>
<sequence>MKNVVRADMLFISIAALVVGGIFLFASVYLGTALSENWLRERGGFEQSYFTMITNNYIDIFQVLGGIFITLGSILTLYIYYVIKQERS</sequence>
<evidence type="ECO:0000256" key="1">
    <source>
        <dbReference type="SAM" id="Phobius"/>
    </source>
</evidence>
<keyword evidence="1" id="KW-0472">Membrane</keyword>
<name>A0A7S8CD76_9BACI</name>
<protein>
    <submittedName>
        <fullName evidence="2">Uncharacterized protein</fullName>
    </submittedName>
</protein>
<feature type="transmembrane region" description="Helical" evidence="1">
    <location>
        <begin position="60"/>
        <end position="83"/>
    </location>
</feature>
<evidence type="ECO:0000313" key="3">
    <source>
        <dbReference type="Proteomes" id="UP000593626"/>
    </source>
</evidence>
<proteinExistence type="predicted"/>
<feature type="transmembrane region" description="Helical" evidence="1">
    <location>
        <begin position="9"/>
        <end position="30"/>
    </location>
</feature>
<gene>
    <name evidence="2" type="ORF">G8O30_13220</name>
</gene>
<keyword evidence="1" id="KW-1133">Transmembrane helix</keyword>
<dbReference type="EMBL" id="CP049742">
    <property type="protein sequence ID" value="QPC47851.1"/>
    <property type="molecule type" value="Genomic_DNA"/>
</dbReference>
<keyword evidence="1" id="KW-0812">Transmembrane</keyword>
<evidence type="ECO:0000313" key="2">
    <source>
        <dbReference type="EMBL" id="QPC47851.1"/>
    </source>
</evidence>
<keyword evidence="3" id="KW-1185">Reference proteome</keyword>
<dbReference type="KEGG" id="mcui:G8O30_13220"/>